<keyword evidence="2" id="KW-1133">Transmembrane helix</keyword>
<evidence type="ECO:0000313" key="4">
    <source>
        <dbReference type="Proteomes" id="UP000007879"/>
    </source>
</evidence>
<sequence>MIIVSLSRKTLSLKLNNVKTKKESRILKQQLMIAITLSILFGLGWGLGLLVTEDIYTSKTVHDVFSSIFVFLTGFHGLFLFVIYCLRSKEVRFVWKNVLFCKKGTTTMMSHNLAVSLKKDQTCKFEEGSQMRLYNYTKKNEPRKKELNKSEEHIDLNCISHDDGQATLRFYTKKYQDQFETEVTSKVDSESQEPQYSVCNLDNDD</sequence>
<dbReference type="Proteomes" id="UP000007879">
    <property type="component" value="Unassembled WGS sequence"/>
</dbReference>
<dbReference type="Gene3D" id="1.20.1070.10">
    <property type="entry name" value="Rhodopsin 7-helix transmembrane proteins"/>
    <property type="match status" value="1"/>
</dbReference>
<dbReference type="SUPFAM" id="SSF81321">
    <property type="entry name" value="Family A G protein-coupled receptor-like"/>
    <property type="match status" value="1"/>
</dbReference>
<feature type="transmembrane region" description="Helical" evidence="2">
    <location>
        <begin position="64"/>
        <end position="86"/>
    </location>
</feature>
<keyword evidence="4" id="KW-1185">Reference proteome</keyword>
<organism evidence="3 4">
    <name type="scientific">Amphimedon queenslandica</name>
    <name type="common">Sponge</name>
    <dbReference type="NCBI Taxonomy" id="400682"/>
    <lineage>
        <taxon>Eukaryota</taxon>
        <taxon>Metazoa</taxon>
        <taxon>Porifera</taxon>
        <taxon>Demospongiae</taxon>
        <taxon>Heteroscleromorpha</taxon>
        <taxon>Haplosclerida</taxon>
        <taxon>Niphatidae</taxon>
        <taxon>Amphimedon</taxon>
    </lineage>
</organism>
<evidence type="ECO:0008006" key="5">
    <source>
        <dbReference type="Google" id="ProtNLM"/>
    </source>
</evidence>
<feature type="compositionally biased region" description="Polar residues" evidence="1">
    <location>
        <begin position="190"/>
        <end position="205"/>
    </location>
</feature>
<protein>
    <recommendedName>
        <fullName evidence="5">G-protein coupled receptors family 2 profile 2 domain-containing protein</fullName>
    </recommendedName>
</protein>
<dbReference type="PANTHER" id="PTHR45692">
    <property type="entry name" value="G_PROTEIN_RECEP_F2_4 DOMAIN-CONTAINING PROTEIN"/>
    <property type="match status" value="1"/>
</dbReference>
<name>A0AAN0JAK7_AMPQE</name>
<reference evidence="4" key="1">
    <citation type="journal article" date="2010" name="Nature">
        <title>The Amphimedon queenslandica genome and the evolution of animal complexity.</title>
        <authorList>
            <person name="Srivastava M."/>
            <person name="Simakov O."/>
            <person name="Chapman J."/>
            <person name="Fahey B."/>
            <person name="Gauthier M.E."/>
            <person name="Mitros T."/>
            <person name="Richards G.S."/>
            <person name="Conaco C."/>
            <person name="Dacre M."/>
            <person name="Hellsten U."/>
            <person name="Larroux C."/>
            <person name="Putnam N.H."/>
            <person name="Stanke M."/>
            <person name="Adamska M."/>
            <person name="Darling A."/>
            <person name="Degnan S.M."/>
            <person name="Oakley T.H."/>
            <person name="Plachetzki D.C."/>
            <person name="Zhai Y."/>
            <person name="Adamski M."/>
            <person name="Calcino A."/>
            <person name="Cummins S.F."/>
            <person name="Goodstein D.M."/>
            <person name="Harris C."/>
            <person name="Jackson D.J."/>
            <person name="Leys S.P."/>
            <person name="Shu S."/>
            <person name="Woodcroft B.J."/>
            <person name="Vervoort M."/>
            <person name="Kosik K.S."/>
            <person name="Manning G."/>
            <person name="Degnan B.M."/>
            <person name="Rokhsar D.S."/>
        </authorList>
    </citation>
    <scope>NUCLEOTIDE SEQUENCE [LARGE SCALE GENOMIC DNA]</scope>
</reference>
<dbReference type="PANTHER" id="PTHR45692:SF1">
    <property type="entry name" value="G-PROTEIN COUPLED RECEPTORS FAMILY 2 PROFILE 2 DOMAIN-CONTAINING PROTEIN"/>
    <property type="match status" value="1"/>
</dbReference>
<evidence type="ECO:0000313" key="3">
    <source>
        <dbReference type="EnsemblMetazoa" id="XP_019853766.1"/>
    </source>
</evidence>
<dbReference type="KEGG" id="aqu:109583035"/>
<dbReference type="EnsemblMetazoa" id="XM_019998207.1">
    <property type="protein sequence ID" value="XP_019853766.1"/>
    <property type="gene ID" value="LOC109583035"/>
</dbReference>
<dbReference type="GeneID" id="109583035"/>
<proteinExistence type="predicted"/>
<dbReference type="AlphaFoldDB" id="A0AAN0JAK7"/>
<dbReference type="RefSeq" id="XP_019853766.1">
    <property type="nucleotide sequence ID" value="XM_019998207.1"/>
</dbReference>
<evidence type="ECO:0000256" key="2">
    <source>
        <dbReference type="SAM" id="Phobius"/>
    </source>
</evidence>
<evidence type="ECO:0000256" key="1">
    <source>
        <dbReference type="SAM" id="MobiDB-lite"/>
    </source>
</evidence>
<keyword evidence="2" id="KW-0812">Transmembrane</keyword>
<feature type="region of interest" description="Disordered" evidence="1">
    <location>
        <begin position="183"/>
        <end position="205"/>
    </location>
</feature>
<reference evidence="3" key="2">
    <citation type="submission" date="2024-06" db="UniProtKB">
        <authorList>
            <consortium name="EnsemblMetazoa"/>
        </authorList>
    </citation>
    <scope>IDENTIFICATION</scope>
</reference>
<keyword evidence="2" id="KW-0472">Membrane</keyword>
<feature type="transmembrane region" description="Helical" evidence="2">
    <location>
        <begin position="31"/>
        <end position="52"/>
    </location>
</feature>
<accession>A0AAN0JAK7</accession>